<dbReference type="GO" id="GO:0022857">
    <property type="term" value="F:transmembrane transporter activity"/>
    <property type="evidence" value="ECO:0007669"/>
    <property type="project" value="InterPro"/>
</dbReference>
<evidence type="ECO:0000313" key="11">
    <source>
        <dbReference type="Proteomes" id="UP000198582"/>
    </source>
</evidence>
<reference evidence="10 11" key="1">
    <citation type="submission" date="2016-10" db="EMBL/GenBank/DDBJ databases">
        <authorList>
            <person name="de Groot N.N."/>
        </authorList>
    </citation>
    <scope>NUCLEOTIDE SEQUENCE [LARGE SCALE GENOMIC DNA]</scope>
    <source>
        <strain evidence="10 11">DSM 44993</strain>
    </source>
</reference>
<dbReference type="PANTHER" id="PTHR11795">
    <property type="entry name" value="BRANCHED-CHAIN AMINO ACID TRANSPORT SYSTEM PERMEASE PROTEIN LIVH"/>
    <property type="match status" value="1"/>
</dbReference>
<feature type="transmembrane region" description="Helical" evidence="9">
    <location>
        <begin position="140"/>
        <end position="159"/>
    </location>
</feature>
<dbReference type="RefSeq" id="WP_177231406.1">
    <property type="nucleotide sequence ID" value="NZ_FOEF01000007.1"/>
</dbReference>
<evidence type="ECO:0000256" key="7">
    <source>
        <dbReference type="ARBA" id="ARBA00023136"/>
    </source>
</evidence>
<dbReference type="GO" id="GO:0005886">
    <property type="term" value="C:plasma membrane"/>
    <property type="evidence" value="ECO:0007669"/>
    <property type="project" value="UniProtKB-SubCell"/>
</dbReference>
<evidence type="ECO:0000313" key="10">
    <source>
        <dbReference type="EMBL" id="SEP37835.1"/>
    </source>
</evidence>
<keyword evidence="3" id="KW-1003">Cell membrane</keyword>
<name>A0A1H8XD29_9PSEU</name>
<evidence type="ECO:0000256" key="1">
    <source>
        <dbReference type="ARBA" id="ARBA00004651"/>
    </source>
</evidence>
<evidence type="ECO:0000256" key="8">
    <source>
        <dbReference type="ARBA" id="ARBA00037998"/>
    </source>
</evidence>
<keyword evidence="4 9" id="KW-0812">Transmembrane</keyword>
<feature type="transmembrane region" description="Helical" evidence="9">
    <location>
        <begin position="188"/>
        <end position="214"/>
    </location>
</feature>
<sequence length="293" mass="31243">MTELVQTLVFGILIGGVYALMATGLTLTFGVMKIVNMAQGAFLMVSTYLCYALWQHFGLDPILAAFLVMFPMAALGLVVYKLVIERLERIDPGLTIVATFALALITEAFLALLWGPNQKTTTPAYFNQAIHLGSLVVPRAQFYACLLAIVITVVLQVAIKRTWLGHSITAASENPEGARLVGVEPARVGAWIFAIATGSTAFGGAALSFLYQFTPDTQDFWLGLTLSVVIVGGLGSVPGAFAAGLLLGLAESLTTTYVSVRWATAVPTVLILVVLTIRPQGLFTRTTRQDAGS</sequence>
<feature type="transmembrane region" description="Helical" evidence="9">
    <location>
        <begin position="259"/>
        <end position="277"/>
    </location>
</feature>
<dbReference type="STRING" id="394193.SAMN04489732_10772"/>
<evidence type="ECO:0000256" key="4">
    <source>
        <dbReference type="ARBA" id="ARBA00022692"/>
    </source>
</evidence>
<dbReference type="InterPro" id="IPR001851">
    <property type="entry name" value="ABC_transp_permease"/>
</dbReference>
<evidence type="ECO:0000256" key="2">
    <source>
        <dbReference type="ARBA" id="ARBA00022448"/>
    </source>
</evidence>
<dbReference type="PANTHER" id="PTHR11795:SF445">
    <property type="entry name" value="AMINO ACID ABC TRANSPORTER PERMEASE PROTEIN"/>
    <property type="match status" value="1"/>
</dbReference>
<protein>
    <submittedName>
        <fullName evidence="10">Amino acid/amide ABC transporter membrane protein 1, HAAT family</fullName>
    </submittedName>
</protein>
<keyword evidence="5" id="KW-0029">Amino-acid transport</keyword>
<dbReference type="InterPro" id="IPR052157">
    <property type="entry name" value="BCAA_transport_permease"/>
</dbReference>
<feature type="transmembrane region" description="Helical" evidence="9">
    <location>
        <begin position="95"/>
        <end position="115"/>
    </location>
</feature>
<dbReference type="GO" id="GO:0006865">
    <property type="term" value="P:amino acid transport"/>
    <property type="evidence" value="ECO:0007669"/>
    <property type="project" value="UniProtKB-KW"/>
</dbReference>
<feature type="transmembrane region" description="Helical" evidence="9">
    <location>
        <begin position="41"/>
        <end position="57"/>
    </location>
</feature>
<feature type="transmembrane region" description="Helical" evidence="9">
    <location>
        <begin position="220"/>
        <end position="247"/>
    </location>
</feature>
<accession>A0A1H8XD29</accession>
<comment type="similarity">
    <text evidence="8">Belongs to the binding-protein-dependent transport system permease family. LivHM subfamily.</text>
</comment>
<dbReference type="EMBL" id="FOEF01000007">
    <property type="protein sequence ID" value="SEP37835.1"/>
    <property type="molecule type" value="Genomic_DNA"/>
</dbReference>
<dbReference type="CDD" id="cd06582">
    <property type="entry name" value="TM_PBP1_LivH_like"/>
    <property type="match status" value="1"/>
</dbReference>
<proteinExistence type="inferred from homology"/>
<dbReference type="AlphaFoldDB" id="A0A1H8XD29"/>
<feature type="transmembrane region" description="Helical" evidence="9">
    <location>
        <begin position="63"/>
        <end position="83"/>
    </location>
</feature>
<feature type="transmembrane region" description="Helical" evidence="9">
    <location>
        <begin position="6"/>
        <end position="29"/>
    </location>
</feature>
<evidence type="ECO:0000256" key="9">
    <source>
        <dbReference type="SAM" id="Phobius"/>
    </source>
</evidence>
<keyword evidence="6 9" id="KW-1133">Transmembrane helix</keyword>
<gene>
    <name evidence="10" type="ORF">SAMN04489732_10772</name>
</gene>
<keyword evidence="7 9" id="KW-0472">Membrane</keyword>
<evidence type="ECO:0000256" key="6">
    <source>
        <dbReference type="ARBA" id="ARBA00022989"/>
    </source>
</evidence>
<evidence type="ECO:0000256" key="5">
    <source>
        <dbReference type="ARBA" id="ARBA00022970"/>
    </source>
</evidence>
<dbReference type="Pfam" id="PF02653">
    <property type="entry name" value="BPD_transp_2"/>
    <property type="match status" value="1"/>
</dbReference>
<dbReference type="Proteomes" id="UP000198582">
    <property type="component" value="Unassembled WGS sequence"/>
</dbReference>
<evidence type="ECO:0000256" key="3">
    <source>
        <dbReference type="ARBA" id="ARBA00022475"/>
    </source>
</evidence>
<keyword evidence="2" id="KW-0813">Transport</keyword>
<keyword evidence="11" id="KW-1185">Reference proteome</keyword>
<comment type="subcellular location">
    <subcellularLocation>
        <location evidence="1">Cell membrane</location>
        <topology evidence="1">Multi-pass membrane protein</topology>
    </subcellularLocation>
</comment>
<organism evidence="10 11">
    <name type="scientific">Amycolatopsis saalfeldensis</name>
    <dbReference type="NCBI Taxonomy" id="394193"/>
    <lineage>
        <taxon>Bacteria</taxon>
        <taxon>Bacillati</taxon>
        <taxon>Actinomycetota</taxon>
        <taxon>Actinomycetes</taxon>
        <taxon>Pseudonocardiales</taxon>
        <taxon>Pseudonocardiaceae</taxon>
        <taxon>Amycolatopsis</taxon>
    </lineage>
</organism>